<reference evidence="1" key="1">
    <citation type="submission" date="2022-01" db="EMBL/GenBank/DDBJ databases">
        <title>Microbacterium eymi and Microbacterium rhizovicinus sp. nov., isolated from the rhizospheric soil of Elymus tsukushiensis, a plant native to the Dokdo Islands, Republic of Korea.</title>
        <authorList>
            <person name="Hwang Y.J."/>
        </authorList>
    </citation>
    <scope>NUCLEOTIDE SEQUENCE</scope>
    <source>
        <strain evidence="1">KUDC0405</strain>
    </source>
</reference>
<dbReference type="EMBL" id="CP091139">
    <property type="protein sequence ID" value="UUT35906.1"/>
    <property type="molecule type" value="Genomic_DNA"/>
</dbReference>
<evidence type="ECO:0000313" key="1">
    <source>
        <dbReference type="EMBL" id="UUT35906.1"/>
    </source>
</evidence>
<gene>
    <name evidence="1" type="ORF">L2X98_22405</name>
</gene>
<name>A0ABY5NLE5_9MICO</name>
<dbReference type="Proteomes" id="UP001054811">
    <property type="component" value="Chromosome"/>
</dbReference>
<dbReference type="Pfam" id="PF19850">
    <property type="entry name" value="DUF6325"/>
    <property type="match status" value="1"/>
</dbReference>
<dbReference type="RefSeq" id="WP_259612541.1">
    <property type="nucleotide sequence ID" value="NZ_CP091139.2"/>
</dbReference>
<accession>A0ABY5NLE5</accession>
<protein>
    <submittedName>
        <fullName evidence="1">DUF6325 family protein</fullName>
    </submittedName>
</protein>
<proteinExistence type="predicted"/>
<organism evidence="1 2">
    <name type="scientific">Microbacterium elymi</name>
    <dbReference type="NCBI Taxonomy" id="2909587"/>
    <lineage>
        <taxon>Bacteria</taxon>
        <taxon>Bacillati</taxon>
        <taxon>Actinomycetota</taxon>
        <taxon>Actinomycetes</taxon>
        <taxon>Micrococcales</taxon>
        <taxon>Microbacteriaceae</taxon>
        <taxon>Microbacterium</taxon>
    </lineage>
</organism>
<evidence type="ECO:0000313" key="2">
    <source>
        <dbReference type="Proteomes" id="UP001054811"/>
    </source>
</evidence>
<dbReference type="InterPro" id="IPR046288">
    <property type="entry name" value="DUF6325"/>
</dbReference>
<keyword evidence="2" id="KW-1185">Reference proteome</keyword>
<sequence>MPEFRYGPVEFYLVGFEGERPDRATLDALVALLEKGAVRLLDFVLISRSESGETSIVEVEDDPDTLELGGYAPDASGLAGDADIAEFAELVPLGGSAALVVLELAFQRELASHLAAAGGVVLATERVPAPVVNAVLDTLEHENEGE</sequence>